<reference evidence="1 2" key="1">
    <citation type="submission" date="2020-08" db="EMBL/GenBank/DDBJ databases">
        <title>Genomic Encyclopedia of Type Strains, Phase IV (KMG-IV): sequencing the most valuable type-strain genomes for metagenomic binning, comparative biology and taxonomic classification.</title>
        <authorList>
            <person name="Goeker M."/>
        </authorList>
    </citation>
    <scope>NUCLEOTIDE SEQUENCE [LARGE SCALE GENOMIC DNA]</scope>
    <source>
        <strain evidence="1 2">DSM 7465</strain>
    </source>
</reference>
<proteinExistence type="predicted"/>
<dbReference type="InterPro" id="IPR007459">
    <property type="entry name" value="DNA_pol3_chi"/>
</dbReference>
<dbReference type="PANTHER" id="PTHR38767:SF1">
    <property type="entry name" value="DNA POLYMERASE III SUBUNIT CHI"/>
    <property type="match status" value="1"/>
</dbReference>
<keyword evidence="1" id="KW-0808">Transferase</keyword>
<evidence type="ECO:0000313" key="2">
    <source>
        <dbReference type="Proteomes" id="UP000575068"/>
    </source>
</evidence>
<dbReference type="GO" id="GO:0003677">
    <property type="term" value="F:DNA binding"/>
    <property type="evidence" value="ECO:0007669"/>
    <property type="project" value="InterPro"/>
</dbReference>
<sequence length="145" mass="16551">MQVDFYQLSRDPVEKLLPSIAQRILDNGGRLLVVSADEERLDRISQGLWNAGSATFLPHGRPKSPNPDLQPILLSSTCTPANGARHVALSDGLWRDEALEFDRAFFFFDQDSIDAARQRWRSLTKCEGVEPRFWRQEGRKWIQGP</sequence>
<dbReference type="InterPro" id="IPR036768">
    <property type="entry name" value="PolIII_chi_sf"/>
</dbReference>
<comment type="caution">
    <text evidence="1">The sequence shown here is derived from an EMBL/GenBank/DDBJ whole genome shotgun (WGS) entry which is preliminary data.</text>
</comment>
<dbReference type="GO" id="GO:0032298">
    <property type="term" value="P:positive regulation of DNA-templated DNA replication initiation"/>
    <property type="evidence" value="ECO:0007669"/>
    <property type="project" value="TreeGrafter"/>
</dbReference>
<organism evidence="1 2">
    <name type="scientific">Rhizorhapis suberifaciens</name>
    <name type="common">corky root of lettuce</name>
    <dbReference type="NCBI Taxonomy" id="13656"/>
    <lineage>
        <taxon>Bacteria</taxon>
        <taxon>Pseudomonadati</taxon>
        <taxon>Pseudomonadota</taxon>
        <taxon>Alphaproteobacteria</taxon>
        <taxon>Sphingomonadales</taxon>
        <taxon>Sphingomonadaceae</taxon>
        <taxon>Rhizorhapis</taxon>
    </lineage>
</organism>
<accession>A0A840HWC7</accession>
<gene>
    <name evidence="1" type="ORF">HNQ99_002198</name>
</gene>
<keyword evidence="1" id="KW-0548">Nucleotidyltransferase</keyword>
<dbReference type="Proteomes" id="UP000575068">
    <property type="component" value="Unassembled WGS sequence"/>
</dbReference>
<dbReference type="Pfam" id="PF04364">
    <property type="entry name" value="DNA_pol3_chi"/>
    <property type="match status" value="1"/>
</dbReference>
<dbReference type="AlphaFoldDB" id="A0A840HWC7"/>
<evidence type="ECO:0000313" key="1">
    <source>
        <dbReference type="EMBL" id="MBB4641880.1"/>
    </source>
</evidence>
<dbReference type="Gene3D" id="3.40.50.10110">
    <property type="entry name" value="DNA polymerase III subunit chi"/>
    <property type="match status" value="1"/>
</dbReference>
<dbReference type="SUPFAM" id="SSF102400">
    <property type="entry name" value="DNA polymerase III chi subunit"/>
    <property type="match status" value="1"/>
</dbReference>
<name>A0A840HWC7_9SPHN</name>
<dbReference type="GO" id="GO:0006260">
    <property type="term" value="P:DNA replication"/>
    <property type="evidence" value="ECO:0007669"/>
    <property type="project" value="InterPro"/>
</dbReference>
<dbReference type="PANTHER" id="PTHR38767">
    <property type="entry name" value="DNA POLYMERASE III SUBUNIT CHI"/>
    <property type="match status" value="1"/>
</dbReference>
<dbReference type="GO" id="GO:0003887">
    <property type="term" value="F:DNA-directed DNA polymerase activity"/>
    <property type="evidence" value="ECO:0007669"/>
    <property type="project" value="UniProtKB-EC"/>
</dbReference>
<protein>
    <submittedName>
        <fullName evidence="1">DNA polymerase-3 subunit chi</fullName>
        <ecNumber evidence="1">2.7.7.7</ecNumber>
    </submittedName>
</protein>
<keyword evidence="2" id="KW-1185">Reference proteome</keyword>
<dbReference type="EC" id="2.7.7.7" evidence="1"/>
<dbReference type="EMBL" id="JACHOV010000008">
    <property type="protein sequence ID" value="MBB4641880.1"/>
    <property type="molecule type" value="Genomic_DNA"/>
</dbReference>
<dbReference type="RefSeq" id="WP_184475674.1">
    <property type="nucleotide sequence ID" value="NZ_JACHOV010000008.1"/>
</dbReference>